<organism evidence="3 4">
    <name type="scientific">Devosia aurantiaca</name>
    <dbReference type="NCBI Taxonomy" id="2714858"/>
    <lineage>
        <taxon>Bacteria</taxon>
        <taxon>Pseudomonadati</taxon>
        <taxon>Pseudomonadota</taxon>
        <taxon>Alphaproteobacteria</taxon>
        <taxon>Hyphomicrobiales</taxon>
        <taxon>Devosiaceae</taxon>
        <taxon>Devosia</taxon>
    </lineage>
</organism>
<dbReference type="InterPro" id="IPR020557">
    <property type="entry name" value="Fumarate_lyase_CS"/>
</dbReference>
<evidence type="ECO:0000259" key="2">
    <source>
        <dbReference type="SMART" id="SM00998"/>
    </source>
</evidence>
<keyword evidence="1 3" id="KW-0456">Lyase</keyword>
<evidence type="ECO:0000313" key="3">
    <source>
        <dbReference type="EMBL" id="NGP16490.1"/>
    </source>
</evidence>
<evidence type="ECO:0000256" key="1">
    <source>
        <dbReference type="ARBA" id="ARBA00023239"/>
    </source>
</evidence>
<dbReference type="Gene3D" id="1.20.200.10">
    <property type="entry name" value="Fumarase/aspartase (Central domain)"/>
    <property type="match status" value="1"/>
</dbReference>
<proteinExistence type="predicted"/>
<protein>
    <submittedName>
        <fullName evidence="3">Adenylosuccinate lyase family protein</fullName>
    </submittedName>
</protein>
<accession>A0A6M1SH33</accession>
<gene>
    <name evidence="3" type="ORF">G5575_01250</name>
</gene>
<dbReference type="PANTHER" id="PTHR43172">
    <property type="entry name" value="ADENYLOSUCCINATE LYASE"/>
    <property type="match status" value="1"/>
</dbReference>
<dbReference type="InterPro" id="IPR000362">
    <property type="entry name" value="Fumarate_lyase_fam"/>
</dbReference>
<dbReference type="InterPro" id="IPR024083">
    <property type="entry name" value="Fumarase/histidase_N"/>
</dbReference>
<dbReference type="PRINTS" id="PR00145">
    <property type="entry name" value="ARGSUCLYASE"/>
</dbReference>
<dbReference type="PANTHER" id="PTHR43172:SF1">
    <property type="entry name" value="ADENYLOSUCCINATE LYASE"/>
    <property type="match status" value="1"/>
</dbReference>
<dbReference type="EMBL" id="JAALFG010000001">
    <property type="protein sequence ID" value="NGP16490.1"/>
    <property type="molecule type" value="Genomic_DNA"/>
</dbReference>
<reference evidence="3 4" key="2">
    <citation type="submission" date="2020-03" db="EMBL/GenBank/DDBJ databases">
        <title>Devosia chinhatensis sp. nov., isolated from a hexachlorocyclohexane (HCH) dump site in India.</title>
        <authorList>
            <person name="Kumar M."/>
            <person name="Lal R."/>
        </authorList>
    </citation>
    <scope>NUCLEOTIDE SEQUENCE [LARGE SCALE GENOMIC DNA]</scope>
    <source>
        <strain evidence="3 4">H239</strain>
    </source>
</reference>
<dbReference type="GO" id="GO:0005829">
    <property type="term" value="C:cytosol"/>
    <property type="evidence" value="ECO:0007669"/>
    <property type="project" value="TreeGrafter"/>
</dbReference>
<sequence length="442" mass="48130">MTIGMFESFVTRHWFSPTAKQIWSDEQTLQAWLDVEAALALAQADLGVIPMDAAPQIAEACDASRFDPDQLSRDIEYAQHPFVPVLKHLEKLCGDPAAGYIHWGATTQNIFDSASALQMRRTHHHVVAKLAHVEKVLSALAVEHRDTLQAGRTHGQHALPMTFGFKALGWLEEIRRDHQRLIARIEESFVANLGGAIGTFAAIGDKGRAVEAEMANRLGLLAAGLPMRSSFDRGADYINSLGLLAGTAERIARDVVFMQRTEIGELEEAFHMGKVGSSTMAQKRNPSTALMLISLCRLMQSRVTLAMGSMVRMDEGDSSATNITDVALPEIGILAASIAETLDRLLDGLVVHKHKMAANLGLTNGLIVSEAAMMQMSDQIGRHHAHELLYDAAQRTVHEGIPFLEAIRQHEMMSHLPAEQAINLDPAAYTGASGTLVDDLAG</sequence>
<dbReference type="Pfam" id="PF00206">
    <property type="entry name" value="Lyase_1"/>
    <property type="match status" value="1"/>
</dbReference>
<dbReference type="InterPro" id="IPR008948">
    <property type="entry name" value="L-Aspartase-like"/>
</dbReference>
<dbReference type="AlphaFoldDB" id="A0A6M1SH33"/>
<dbReference type="SMART" id="SM00998">
    <property type="entry name" value="ADSL_C"/>
    <property type="match status" value="1"/>
</dbReference>
<reference evidence="3 4" key="1">
    <citation type="submission" date="2020-02" db="EMBL/GenBank/DDBJ databases">
        <authorList>
            <person name="Khan S.A."/>
            <person name="Jeon C.O."/>
            <person name="Chun B.H."/>
        </authorList>
    </citation>
    <scope>NUCLEOTIDE SEQUENCE [LARGE SCALE GENOMIC DNA]</scope>
    <source>
        <strain evidence="3 4">H239</strain>
    </source>
</reference>
<evidence type="ECO:0000313" key="4">
    <source>
        <dbReference type="Proteomes" id="UP000474802"/>
    </source>
</evidence>
<dbReference type="GO" id="GO:0004018">
    <property type="term" value="F:N6-(1,2-dicarboxyethyl)AMP AMP-lyase (fumarate-forming) activity"/>
    <property type="evidence" value="ECO:0007669"/>
    <property type="project" value="TreeGrafter"/>
</dbReference>
<dbReference type="PRINTS" id="PR00149">
    <property type="entry name" value="FUMRATELYASE"/>
</dbReference>
<dbReference type="PROSITE" id="PS00163">
    <property type="entry name" value="FUMARATE_LYASES"/>
    <property type="match status" value="1"/>
</dbReference>
<dbReference type="RefSeq" id="WP_164532745.1">
    <property type="nucleotide sequence ID" value="NZ_JAALFG010000001.1"/>
</dbReference>
<dbReference type="Gene3D" id="1.10.40.30">
    <property type="entry name" value="Fumarase/aspartase (C-terminal domain)"/>
    <property type="match status" value="1"/>
</dbReference>
<feature type="domain" description="Adenylosuccinate lyase C-terminal" evidence="2">
    <location>
        <begin position="364"/>
        <end position="441"/>
    </location>
</feature>
<dbReference type="CDD" id="cd01597">
    <property type="entry name" value="pCLME"/>
    <property type="match status" value="1"/>
</dbReference>
<dbReference type="SUPFAM" id="SSF48557">
    <property type="entry name" value="L-aspartase-like"/>
    <property type="match status" value="1"/>
</dbReference>
<name>A0A6M1SH33_9HYPH</name>
<dbReference type="Proteomes" id="UP000474802">
    <property type="component" value="Unassembled WGS sequence"/>
</dbReference>
<dbReference type="InterPro" id="IPR019468">
    <property type="entry name" value="AdenyloSucc_lyase_C"/>
</dbReference>
<dbReference type="InterPro" id="IPR022761">
    <property type="entry name" value="Fumarate_lyase_N"/>
</dbReference>
<comment type="caution">
    <text evidence="3">The sequence shown here is derived from an EMBL/GenBank/DDBJ whole genome shotgun (WGS) entry which is preliminary data.</text>
</comment>
<keyword evidence="4" id="KW-1185">Reference proteome</keyword>
<dbReference type="Pfam" id="PF10397">
    <property type="entry name" value="ADSL_C"/>
    <property type="match status" value="1"/>
</dbReference>
<dbReference type="GO" id="GO:0070626">
    <property type="term" value="F:(S)-2-(5-amino-1-(5-phospho-D-ribosyl)imidazole-4-carboxamido) succinate lyase (fumarate-forming) activity"/>
    <property type="evidence" value="ECO:0007669"/>
    <property type="project" value="TreeGrafter"/>
</dbReference>
<dbReference type="Gene3D" id="1.10.275.10">
    <property type="entry name" value="Fumarase/aspartase (N-terminal domain)"/>
    <property type="match status" value="1"/>
</dbReference>
<dbReference type="GO" id="GO:0044208">
    <property type="term" value="P:'de novo' AMP biosynthetic process"/>
    <property type="evidence" value="ECO:0007669"/>
    <property type="project" value="TreeGrafter"/>
</dbReference>